<dbReference type="InterPro" id="IPR001132">
    <property type="entry name" value="SMAD_dom_Dwarfin-type"/>
</dbReference>
<reference evidence="3" key="1">
    <citation type="submission" date="2023-03" db="UniProtKB">
        <authorList>
            <consortium name="WormBaseParasite"/>
        </authorList>
    </citation>
    <scope>IDENTIFICATION</scope>
</reference>
<dbReference type="SUPFAM" id="SSF49879">
    <property type="entry name" value="SMAD/FHA domain"/>
    <property type="match status" value="1"/>
</dbReference>
<dbReference type="GO" id="GO:0051239">
    <property type="term" value="P:regulation of multicellular organismal process"/>
    <property type="evidence" value="ECO:0007669"/>
    <property type="project" value="UniProtKB-ARBA"/>
</dbReference>
<dbReference type="Proteomes" id="UP000036681">
    <property type="component" value="Unplaced"/>
</dbReference>
<dbReference type="GO" id="GO:0009791">
    <property type="term" value="P:post-embryonic development"/>
    <property type="evidence" value="ECO:0007669"/>
    <property type="project" value="UniProtKB-ARBA"/>
</dbReference>
<dbReference type="SMART" id="SM00524">
    <property type="entry name" value="DWB"/>
    <property type="match status" value="1"/>
</dbReference>
<sequence>MCATSFRLCNAKLPGTEAVDGGGCGFSRAAAAFGSLRMASGNPCDDVWYNMERFQLDHVNEVVAKLDAGEIDDEIWGKIIVMERGKRVAKAYLRKTTVIVDGGAEEFDGQTLGFNQFENPVRDDYTDELRSKIGDGVIIKMDNQGNIKAMARGSTPIVVQGTSEPDLNCISERLIREQGRLKTRREQATGAPDEERIAKIFDMRRFKSAIAREMDKPAPNGRELLLKTCVRIALVKDGGSDPMKTPCWFMIINLVALDMLKTKVPRALDFFARSVDAGHNGREPICQMASFATLEPIRSGIISQRALSGLITAALQHANDPYTGNACGHSSGSVPVLDQVDQLAHFANNLQPTRNAATYKRIRRNHRRCNRGLAVIPMNLLAARDFHDEELVVSRLWQSAPLHLRLHLAVSAQQIQDHSTRIWDRRSAMSLNAVHEDAIDEMSTDQVRFGVHH</sequence>
<dbReference type="PANTHER" id="PTHR22742">
    <property type="entry name" value="EXPANSION, ISOFORM A-RELATED"/>
    <property type="match status" value="1"/>
</dbReference>
<dbReference type="InterPro" id="IPR008984">
    <property type="entry name" value="SMAD_FHA_dom_sf"/>
</dbReference>
<dbReference type="WBParaSite" id="ALUE_0000744301-mRNA-1">
    <property type="protein sequence ID" value="ALUE_0000744301-mRNA-1"/>
    <property type="gene ID" value="ALUE_0000744301"/>
</dbReference>
<evidence type="ECO:0000313" key="2">
    <source>
        <dbReference type="Proteomes" id="UP000036681"/>
    </source>
</evidence>
<dbReference type="Gene3D" id="2.60.200.10">
    <property type="match status" value="1"/>
</dbReference>
<feature type="domain" description="MH2" evidence="1">
    <location>
        <begin position="76"/>
        <end position="276"/>
    </location>
</feature>
<name>A0A9J2PDE6_ASCLU</name>
<dbReference type="InterPro" id="IPR017855">
    <property type="entry name" value="SMAD-like_dom_sf"/>
</dbReference>
<evidence type="ECO:0000259" key="1">
    <source>
        <dbReference type="PROSITE" id="PS51076"/>
    </source>
</evidence>
<dbReference type="Pfam" id="PF03166">
    <property type="entry name" value="MH2"/>
    <property type="match status" value="1"/>
</dbReference>
<organism evidence="2 3">
    <name type="scientific">Ascaris lumbricoides</name>
    <name type="common">Giant roundworm</name>
    <dbReference type="NCBI Taxonomy" id="6252"/>
    <lineage>
        <taxon>Eukaryota</taxon>
        <taxon>Metazoa</taxon>
        <taxon>Ecdysozoa</taxon>
        <taxon>Nematoda</taxon>
        <taxon>Chromadorea</taxon>
        <taxon>Rhabditida</taxon>
        <taxon>Spirurina</taxon>
        <taxon>Ascaridomorpha</taxon>
        <taxon>Ascaridoidea</taxon>
        <taxon>Ascarididae</taxon>
        <taxon>Ascaris</taxon>
    </lineage>
</organism>
<dbReference type="FunFam" id="2.60.200.10:FF:000006">
    <property type="entry name" value="Expansion, isoform A"/>
    <property type="match status" value="1"/>
</dbReference>
<accession>A0A9J2PDE6</accession>
<proteinExistence type="predicted"/>
<protein>
    <submittedName>
        <fullName evidence="3">MH2 domain-containing protein</fullName>
    </submittedName>
</protein>
<dbReference type="PROSITE" id="PS51076">
    <property type="entry name" value="MH2"/>
    <property type="match status" value="1"/>
</dbReference>
<dbReference type="AlphaFoldDB" id="A0A9J2PDE6"/>
<keyword evidence="2" id="KW-1185">Reference proteome</keyword>
<dbReference type="PANTHER" id="PTHR22742:SF2">
    <property type="entry name" value="EXPANSION, ISOFORM A-RELATED"/>
    <property type="match status" value="1"/>
</dbReference>
<dbReference type="GO" id="GO:0006355">
    <property type="term" value="P:regulation of DNA-templated transcription"/>
    <property type="evidence" value="ECO:0007669"/>
    <property type="project" value="InterPro"/>
</dbReference>
<evidence type="ECO:0000313" key="3">
    <source>
        <dbReference type="WBParaSite" id="ALUE_0000744301-mRNA-1"/>
    </source>
</evidence>
<dbReference type="GO" id="GO:0050793">
    <property type="term" value="P:regulation of developmental process"/>
    <property type="evidence" value="ECO:0007669"/>
    <property type="project" value="UniProtKB-ARBA"/>
</dbReference>